<proteinExistence type="predicted"/>
<accession>A0A2P5DJ39</accession>
<sequence>MRTLDTQLGQLANSLTNQPQRALPSNTKVNLSNEGKEYYNTIILRNGKKLERNVEKPDLPSMPSAEDVVVEE</sequence>
<evidence type="ECO:0000313" key="2">
    <source>
        <dbReference type="Proteomes" id="UP000237105"/>
    </source>
</evidence>
<dbReference type="AlphaFoldDB" id="A0A2P5DJ39"/>
<comment type="caution">
    <text evidence="1">The sequence shown here is derived from an EMBL/GenBank/DDBJ whole genome shotgun (WGS) entry which is preliminary data.</text>
</comment>
<organism evidence="1 2">
    <name type="scientific">Parasponia andersonii</name>
    <name type="common">Sponia andersonii</name>
    <dbReference type="NCBI Taxonomy" id="3476"/>
    <lineage>
        <taxon>Eukaryota</taxon>
        <taxon>Viridiplantae</taxon>
        <taxon>Streptophyta</taxon>
        <taxon>Embryophyta</taxon>
        <taxon>Tracheophyta</taxon>
        <taxon>Spermatophyta</taxon>
        <taxon>Magnoliopsida</taxon>
        <taxon>eudicotyledons</taxon>
        <taxon>Gunneridae</taxon>
        <taxon>Pentapetalae</taxon>
        <taxon>rosids</taxon>
        <taxon>fabids</taxon>
        <taxon>Rosales</taxon>
        <taxon>Cannabaceae</taxon>
        <taxon>Parasponia</taxon>
    </lineage>
</organism>
<reference evidence="2" key="1">
    <citation type="submission" date="2016-06" db="EMBL/GenBank/DDBJ databases">
        <title>Parallel loss of symbiosis genes in relatives of nitrogen-fixing non-legume Parasponia.</title>
        <authorList>
            <person name="Van Velzen R."/>
            <person name="Holmer R."/>
            <person name="Bu F."/>
            <person name="Rutten L."/>
            <person name="Van Zeijl A."/>
            <person name="Liu W."/>
            <person name="Santuari L."/>
            <person name="Cao Q."/>
            <person name="Sharma T."/>
            <person name="Shen D."/>
            <person name="Roswanjaya Y."/>
            <person name="Wardhani T."/>
            <person name="Kalhor M.S."/>
            <person name="Jansen J."/>
            <person name="Van den Hoogen J."/>
            <person name="Gungor B."/>
            <person name="Hartog M."/>
            <person name="Hontelez J."/>
            <person name="Verver J."/>
            <person name="Yang W.-C."/>
            <person name="Schijlen E."/>
            <person name="Repin R."/>
            <person name="Schilthuizen M."/>
            <person name="Schranz E."/>
            <person name="Heidstra R."/>
            <person name="Miyata K."/>
            <person name="Fedorova E."/>
            <person name="Kohlen W."/>
            <person name="Bisseling T."/>
            <person name="Smit S."/>
            <person name="Geurts R."/>
        </authorList>
    </citation>
    <scope>NUCLEOTIDE SEQUENCE [LARGE SCALE GENOMIC DNA]</scope>
    <source>
        <strain evidence="2">cv. WU1-14</strain>
    </source>
</reference>
<keyword evidence="2" id="KW-1185">Reference proteome</keyword>
<name>A0A2P5DJ39_PARAD</name>
<evidence type="ECO:0000313" key="1">
    <source>
        <dbReference type="EMBL" id="PON73311.1"/>
    </source>
</evidence>
<dbReference type="Proteomes" id="UP000237105">
    <property type="component" value="Unassembled WGS sequence"/>
</dbReference>
<dbReference type="EMBL" id="JXTB01000034">
    <property type="protein sequence ID" value="PON73311.1"/>
    <property type="molecule type" value="Genomic_DNA"/>
</dbReference>
<protein>
    <submittedName>
        <fullName evidence="1">Uncharacterized protein</fullName>
    </submittedName>
</protein>
<gene>
    <name evidence="1" type="ORF">PanWU01x14_058150</name>
</gene>